<dbReference type="Pfam" id="PF00654">
    <property type="entry name" value="Voltage_CLC"/>
    <property type="match status" value="1"/>
</dbReference>
<organism evidence="11 12">
    <name type="scientific">Ereboglobus luteus</name>
    <dbReference type="NCBI Taxonomy" id="1796921"/>
    <lineage>
        <taxon>Bacteria</taxon>
        <taxon>Pseudomonadati</taxon>
        <taxon>Verrucomicrobiota</taxon>
        <taxon>Opitutia</taxon>
        <taxon>Opitutales</taxon>
        <taxon>Opitutaceae</taxon>
        <taxon>Ereboglobus</taxon>
    </lineage>
</organism>
<feature type="transmembrane region" description="Helical" evidence="10">
    <location>
        <begin position="267"/>
        <end position="290"/>
    </location>
</feature>
<comment type="subcellular location">
    <subcellularLocation>
        <location evidence="1">Membrane</location>
        <topology evidence="1">Multi-pass membrane protein</topology>
    </subcellularLocation>
</comment>
<sequence length="485" mass="50341">MVTGCAADTGGVSAWKTFSQNIAHAAAHFKDAQTMRHITQDSGFGLKTEQVKRRHILVKAVIIGLVSGGLACAFRWTLMQVEHGRTGALAWLRENAHWAAGLLAAVGIGAAGCALALWLVRRFAPETSGSGIPHLKSVMLDQAEMCWWRVIPVKFAAGVIGIGAGLALGREGPTIQMGGATGQMVSRWFRVRGGEGERKALMSAGAAAGLSAAFNAPLAGVMFVLEELHGVFAPVLFVAAFVSSVVADIVCRLLLGASPVFATPSIAAPTLAALPLAAVLGLVCGFGGVAFNKVLLRSLDWFDGLRARRWPVIAIGALAGAVVGIAAWICPDVVGSGSHLAEHALGGGLKVIGVITLMMLARFALTMWSFGSGAAGGIFAPLLVIGALVGLGTGHAVHQVWPPLVEHPEIFAVIGMGGLLTAIVRAPLTSMVLIIELTGKYDFMLPVLTCSLIAYGVAEAMNCAPIYESLRLRALEKSAEIAPAA</sequence>
<feature type="transmembrane region" description="Helical" evidence="10">
    <location>
        <begin position="351"/>
        <end position="371"/>
    </location>
</feature>
<name>A0A2U8E429_9BACT</name>
<evidence type="ECO:0000256" key="9">
    <source>
        <dbReference type="ARBA" id="ARBA00023303"/>
    </source>
</evidence>
<dbReference type="Gene3D" id="1.10.3080.10">
    <property type="entry name" value="Clc chloride channel"/>
    <property type="match status" value="1"/>
</dbReference>
<evidence type="ECO:0000256" key="2">
    <source>
        <dbReference type="ARBA" id="ARBA00022448"/>
    </source>
</evidence>
<evidence type="ECO:0000256" key="1">
    <source>
        <dbReference type="ARBA" id="ARBA00004141"/>
    </source>
</evidence>
<keyword evidence="8" id="KW-0868">Chloride</keyword>
<keyword evidence="9" id="KW-0407">Ion channel</keyword>
<dbReference type="NCBIfam" id="NF003640">
    <property type="entry name" value="PRK05277.1"/>
    <property type="match status" value="1"/>
</dbReference>
<evidence type="ECO:0000256" key="10">
    <source>
        <dbReference type="SAM" id="Phobius"/>
    </source>
</evidence>
<feature type="transmembrane region" description="Helical" evidence="10">
    <location>
        <begin position="98"/>
        <end position="120"/>
    </location>
</feature>
<gene>
    <name evidence="11" type="ORF">CKA38_08525</name>
</gene>
<evidence type="ECO:0000256" key="8">
    <source>
        <dbReference type="ARBA" id="ARBA00023214"/>
    </source>
</evidence>
<evidence type="ECO:0000256" key="5">
    <source>
        <dbReference type="ARBA" id="ARBA00023065"/>
    </source>
</evidence>
<dbReference type="GO" id="GO:0034707">
    <property type="term" value="C:chloride channel complex"/>
    <property type="evidence" value="ECO:0007669"/>
    <property type="project" value="UniProtKB-KW"/>
</dbReference>
<dbReference type="EMBL" id="CP023004">
    <property type="protein sequence ID" value="AWI09282.1"/>
    <property type="molecule type" value="Genomic_DNA"/>
</dbReference>
<accession>A0A2U8E429</accession>
<dbReference type="SUPFAM" id="SSF81340">
    <property type="entry name" value="Clc chloride channel"/>
    <property type="match status" value="1"/>
</dbReference>
<keyword evidence="6 10" id="KW-0472">Membrane</keyword>
<dbReference type="PRINTS" id="PR00762">
    <property type="entry name" value="CLCHANNEL"/>
</dbReference>
<dbReference type="Proteomes" id="UP000244896">
    <property type="component" value="Chromosome"/>
</dbReference>
<feature type="transmembrane region" description="Helical" evidence="10">
    <location>
        <begin position="56"/>
        <end position="78"/>
    </location>
</feature>
<feature type="transmembrane region" description="Helical" evidence="10">
    <location>
        <begin position="377"/>
        <end position="398"/>
    </location>
</feature>
<dbReference type="InterPro" id="IPR014743">
    <property type="entry name" value="Cl-channel_core"/>
</dbReference>
<keyword evidence="2" id="KW-0813">Transport</keyword>
<keyword evidence="3 10" id="KW-0812">Transmembrane</keyword>
<dbReference type="InterPro" id="IPR001807">
    <property type="entry name" value="ClC"/>
</dbReference>
<reference evidence="11 12" key="1">
    <citation type="journal article" date="2018" name="Syst. Appl. Microbiol.">
        <title>Ereboglobus luteus gen. nov. sp. nov. from cockroach guts, and new insights into the oxygen relationship of the genera Opitutus and Didymococcus (Verrucomicrobia: Opitutaceae).</title>
        <authorList>
            <person name="Tegtmeier D."/>
            <person name="Belitz A."/>
            <person name="Radek R."/>
            <person name="Heimerl T."/>
            <person name="Brune A."/>
        </authorList>
    </citation>
    <scope>NUCLEOTIDE SEQUENCE [LARGE SCALE GENOMIC DNA]</scope>
    <source>
        <strain evidence="11 12">Ho45</strain>
    </source>
</reference>
<feature type="transmembrane region" description="Helical" evidence="10">
    <location>
        <begin position="200"/>
        <end position="225"/>
    </location>
</feature>
<keyword evidence="12" id="KW-1185">Reference proteome</keyword>
<dbReference type="PANTHER" id="PTHR43427">
    <property type="entry name" value="CHLORIDE CHANNEL PROTEIN CLC-E"/>
    <property type="match status" value="1"/>
</dbReference>
<dbReference type="CDD" id="cd01031">
    <property type="entry name" value="EriC"/>
    <property type="match status" value="1"/>
</dbReference>
<dbReference type="PANTHER" id="PTHR43427:SF6">
    <property type="entry name" value="CHLORIDE CHANNEL PROTEIN CLC-E"/>
    <property type="match status" value="1"/>
</dbReference>
<protein>
    <submittedName>
        <fullName evidence="11">Chloride channel protein</fullName>
    </submittedName>
</protein>
<dbReference type="GO" id="GO:0005254">
    <property type="term" value="F:chloride channel activity"/>
    <property type="evidence" value="ECO:0007669"/>
    <property type="project" value="UniProtKB-KW"/>
</dbReference>
<dbReference type="AlphaFoldDB" id="A0A2U8E429"/>
<evidence type="ECO:0000256" key="3">
    <source>
        <dbReference type="ARBA" id="ARBA00022692"/>
    </source>
</evidence>
<feature type="transmembrane region" description="Helical" evidence="10">
    <location>
        <begin position="410"/>
        <end position="437"/>
    </location>
</feature>
<feature type="transmembrane region" description="Helical" evidence="10">
    <location>
        <begin position="310"/>
        <end position="330"/>
    </location>
</feature>
<evidence type="ECO:0000256" key="6">
    <source>
        <dbReference type="ARBA" id="ARBA00023136"/>
    </source>
</evidence>
<dbReference type="InterPro" id="IPR050368">
    <property type="entry name" value="ClC-type_chloride_channel"/>
</dbReference>
<keyword evidence="7" id="KW-0869">Chloride channel</keyword>
<keyword evidence="4 10" id="KW-1133">Transmembrane helix</keyword>
<evidence type="ECO:0000313" key="11">
    <source>
        <dbReference type="EMBL" id="AWI09282.1"/>
    </source>
</evidence>
<evidence type="ECO:0000313" key="12">
    <source>
        <dbReference type="Proteomes" id="UP000244896"/>
    </source>
</evidence>
<proteinExistence type="predicted"/>
<evidence type="ECO:0000256" key="4">
    <source>
        <dbReference type="ARBA" id="ARBA00022989"/>
    </source>
</evidence>
<keyword evidence="5" id="KW-0406">Ion transport</keyword>
<feature type="transmembrane region" description="Helical" evidence="10">
    <location>
        <begin position="231"/>
        <end position="255"/>
    </location>
</feature>
<dbReference type="KEGG" id="elut:CKA38_08525"/>
<evidence type="ECO:0000256" key="7">
    <source>
        <dbReference type="ARBA" id="ARBA00023173"/>
    </source>
</evidence>